<evidence type="ECO:0000313" key="2">
    <source>
        <dbReference type="Proteomes" id="UP001596390"/>
    </source>
</evidence>
<organism evidence="1 2">
    <name type="scientific">Halorubrum yunnanense</name>
    <dbReference type="NCBI Taxonomy" id="1526162"/>
    <lineage>
        <taxon>Archaea</taxon>
        <taxon>Methanobacteriati</taxon>
        <taxon>Methanobacteriota</taxon>
        <taxon>Stenosarchaea group</taxon>
        <taxon>Halobacteria</taxon>
        <taxon>Halobacteriales</taxon>
        <taxon>Haloferacaceae</taxon>
        <taxon>Halorubrum</taxon>
    </lineage>
</organism>
<dbReference type="InterPro" id="IPR036388">
    <property type="entry name" value="WH-like_DNA-bd_sf"/>
</dbReference>
<dbReference type="EMBL" id="JBHSZZ010000067">
    <property type="protein sequence ID" value="MFC7187973.1"/>
    <property type="molecule type" value="Genomic_DNA"/>
</dbReference>
<dbReference type="AlphaFoldDB" id="A0ABD5YK57"/>
<gene>
    <name evidence="1" type="ORF">ACFQMK_14020</name>
</gene>
<reference evidence="1 2" key="1">
    <citation type="journal article" date="2019" name="Int. J. Syst. Evol. Microbiol.">
        <title>The Global Catalogue of Microorganisms (GCM) 10K type strain sequencing project: providing services to taxonomists for standard genome sequencing and annotation.</title>
        <authorList>
            <consortium name="The Broad Institute Genomics Platform"/>
            <consortium name="The Broad Institute Genome Sequencing Center for Infectious Disease"/>
            <person name="Wu L."/>
            <person name="Ma J."/>
        </authorList>
    </citation>
    <scope>NUCLEOTIDE SEQUENCE [LARGE SCALE GENOMIC DNA]</scope>
    <source>
        <strain evidence="1 2">Q85</strain>
    </source>
</reference>
<dbReference type="Pfam" id="PF24033">
    <property type="entry name" value="DUF7342"/>
    <property type="match status" value="1"/>
</dbReference>
<evidence type="ECO:0000313" key="1">
    <source>
        <dbReference type="EMBL" id="MFC7187973.1"/>
    </source>
</evidence>
<dbReference type="RefSeq" id="WP_267665427.1">
    <property type="nucleotide sequence ID" value="NZ_JAODIX010000067.1"/>
</dbReference>
<comment type="caution">
    <text evidence="1">The sequence shown here is derived from an EMBL/GenBank/DDBJ whole genome shotgun (WGS) entry which is preliminary data.</text>
</comment>
<keyword evidence="2" id="KW-1185">Reference proteome</keyword>
<dbReference type="InterPro" id="IPR055766">
    <property type="entry name" value="DUF7342"/>
</dbReference>
<accession>A0ABD5YK57</accession>
<protein>
    <submittedName>
        <fullName evidence="1">Transcriptional regulator</fullName>
    </submittedName>
</protein>
<dbReference type="Proteomes" id="UP001596390">
    <property type="component" value="Unassembled WGS sequence"/>
</dbReference>
<name>A0ABD5YK57_9EURY</name>
<proteinExistence type="predicted"/>
<dbReference type="Gene3D" id="1.10.10.10">
    <property type="entry name" value="Winged helix-like DNA-binding domain superfamily/Winged helix DNA-binding domain"/>
    <property type="match status" value="1"/>
</dbReference>
<sequence length="178" mass="20152">MPTFDPAPPDDALTKEQAVWTETTNTRSRIRTIVLGLREPATVATIADRAQCSANAARTHLEEFVTLGIIRKHEQSTGARYARNEAYVHWRRANELAVSHNLEELLDKLASLETTHDHFQEQFNASAPSDVDLPSEATHAEIEAQLETLSEWATVREEMDRHKEAIRIARRTDDRLTA</sequence>